<keyword evidence="3" id="KW-0520">NAD</keyword>
<dbReference type="EMBL" id="JAGIOE010000001">
    <property type="protein sequence ID" value="MBP2376300.1"/>
    <property type="molecule type" value="Genomic_DNA"/>
</dbReference>
<dbReference type="Gene3D" id="3.40.50.720">
    <property type="entry name" value="NAD(P)-binding Rossmann-like Domain"/>
    <property type="match status" value="1"/>
</dbReference>
<dbReference type="InterPro" id="IPR036291">
    <property type="entry name" value="NAD(P)-bd_dom_sf"/>
</dbReference>
<evidence type="ECO:0000313" key="7">
    <source>
        <dbReference type="Proteomes" id="UP000766570"/>
    </source>
</evidence>
<dbReference type="Gene3D" id="3.30.360.10">
    <property type="entry name" value="Dihydrodipicolinate Reductase, domain 2"/>
    <property type="match status" value="1"/>
</dbReference>
<feature type="domain" description="Gfo/Idh/MocA-like oxidoreductase N-terminal" evidence="4">
    <location>
        <begin position="7"/>
        <end position="125"/>
    </location>
</feature>
<dbReference type="Pfam" id="PF01408">
    <property type="entry name" value="GFO_IDH_MocA"/>
    <property type="match status" value="1"/>
</dbReference>
<proteinExistence type="inferred from homology"/>
<dbReference type="InterPro" id="IPR051317">
    <property type="entry name" value="Gfo/Idh/MocA_oxidoreduct"/>
</dbReference>
<keyword evidence="7" id="KW-1185">Reference proteome</keyword>
<dbReference type="RefSeq" id="WP_209911104.1">
    <property type="nucleotide sequence ID" value="NZ_BAAAMI010000012.1"/>
</dbReference>
<comment type="similarity">
    <text evidence="1">Belongs to the Gfo/Idh/MocA family.</text>
</comment>
<dbReference type="PANTHER" id="PTHR43708:SF5">
    <property type="entry name" value="CONSERVED EXPRESSED OXIDOREDUCTASE (EUROFUNG)-RELATED"/>
    <property type="match status" value="1"/>
</dbReference>
<protein>
    <submittedName>
        <fullName evidence="6">Dehydrogenase</fullName>
    </submittedName>
</protein>
<dbReference type="InterPro" id="IPR055170">
    <property type="entry name" value="GFO_IDH_MocA-like_dom"/>
</dbReference>
<keyword evidence="2" id="KW-0560">Oxidoreductase</keyword>
<name>A0ABS4WJD6_9MICC</name>
<evidence type="ECO:0000259" key="5">
    <source>
        <dbReference type="Pfam" id="PF22725"/>
    </source>
</evidence>
<dbReference type="InterPro" id="IPR000683">
    <property type="entry name" value="Gfo/Idh/MocA-like_OxRdtase_N"/>
</dbReference>
<dbReference type="SUPFAM" id="SSF55347">
    <property type="entry name" value="Glyceraldehyde-3-phosphate dehydrogenase-like, C-terminal domain"/>
    <property type="match status" value="1"/>
</dbReference>
<organism evidence="6 7">
    <name type="scientific">Paeniglutamicibacter psychrophenolicus</name>
    <dbReference type="NCBI Taxonomy" id="257454"/>
    <lineage>
        <taxon>Bacteria</taxon>
        <taxon>Bacillati</taxon>
        <taxon>Actinomycetota</taxon>
        <taxon>Actinomycetes</taxon>
        <taxon>Micrococcales</taxon>
        <taxon>Micrococcaceae</taxon>
        <taxon>Paeniglutamicibacter</taxon>
    </lineage>
</organism>
<dbReference type="Pfam" id="PF22725">
    <property type="entry name" value="GFO_IDH_MocA_C3"/>
    <property type="match status" value="1"/>
</dbReference>
<evidence type="ECO:0000313" key="6">
    <source>
        <dbReference type="EMBL" id="MBP2376300.1"/>
    </source>
</evidence>
<evidence type="ECO:0000256" key="3">
    <source>
        <dbReference type="ARBA" id="ARBA00023027"/>
    </source>
</evidence>
<dbReference type="SUPFAM" id="SSF51735">
    <property type="entry name" value="NAD(P)-binding Rossmann-fold domains"/>
    <property type="match status" value="1"/>
</dbReference>
<sequence>MSEEPDVRIGLVGYGWGGRYFHAAVIEAAAGAVLAGVVTTSAARRADLAIEHPGVRAHDSLESLVASGIDVLVLSVPAPGREKLVREALGSCAVVILDKPFAMDAGQARELAACAEASGARLGVYQNRRWDTNIATLGAVLAEGRLGQVQSLESVFDQNEPRSVESASSGGALLDLGSHLVDQALWLFGPVDNVAAGMTWTPTSWGVNDSAFTIRLDHASGVTSWLSANKLADQGQRLLRVQGEDGLLTLRGNDIQAEALLEGQRPADNPGTWGFDPVEATLVTGGRTTAVASAQGRYHAYYELLVESVRHRTPLPVCACEAVACLRVLDAARLSATLGGTEVPVPKAETQPCLQC</sequence>
<feature type="domain" description="GFO/IDH/MocA-like oxidoreductase" evidence="5">
    <location>
        <begin position="135"/>
        <end position="248"/>
    </location>
</feature>
<gene>
    <name evidence="6" type="ORF">JOF46_004212</name>
</gene>
<evidence type="ECO:0000256" key="2">
    <source>
        <dbReference type="ARBA" id="ARBA00023002"/>
    </source>
</evidence>
<reference evidence="6 7" key="1">
    <citation type="submission" date="2021-03" db="EMBL/GenBank/DDBJ databases">
        <title>Sequencing the genomes of 1000 actinobacteria strains.</title>
        <authorList>
            <person name="Klenk H.-P."/>
        </authorList>
    </citation>
    <scope>NUCLEOTIDE SEQUENCE [LARGE SCALE GENOMIC DNA]</scope>
    <source>
        <strain evidence="6 7">DSM 15454</strain>
    </source>
</reference>
<dbReference type="PANTHER" id="PTHR43708">
    <property type="entry name" value="CONSERVED EXPRESSED OXIDOREDUCTASE (EUROFUNG)"/>
    <property type="match status" value="1"/>
</dbReference>
<evidence type="ECO:0000256" key="1">
    <source>
        <dbReference type="ARBA" id="ARBA00010928"/>
    </source>
</evidence>
<accession>A0ABS4WJD6</accession>
<comment type="caution">
    <text evidence="6">The sequence shown here is derived from an EMBL/GenBank/DDBJ whole genome shotgun (WGS) entry which is preliminary data.</text>
</comment>
<evidence type="ECO:0000259" key="4">
    <source>
        <dbReference type="Pfam" id="PF01408"/>
    </source>
</evidence>
<dbReference type="Proteomes" id="UP000766570">
    <property type="component" value="Unassembled WGS sequence"/>
</dbReference>